<feature type="transmembrane region" description="Helical" evidence="9">
    <location>
        <begin position="207"/>
        <end position="225"/>
    </location>
</feature>
<evidence type="ECO:0000256" key="3">
    <source>
        <dbReference type="ARBA" id="ARBA00022692"/>
    </source>
</evidence>
<dbReference type="FunFam" id="3.40.50.300:FF:000218">
    <property type="entry name" value="Multidrug ABC transporter ATP-binding protein"/>
    <property type="match status" value="1"/>
</dbReference>
<keyword evidence="3 9" id="KW-0812">Transmembrane</keyword>
<protein>
    <submittedName>
        <fullName evidence="12">ABC transporter ATP-binding protein</fullName>
    </submittedName>
</protein>
<dbReference type="PROSITE" id="PS50893">
    <property type="entry name" value="ABC_TRANSPORTER_2"/>
    <property type="match status" value="1"/>
</dbReference>
<dbReference type="AlphaFoldDB" id="A0A2N8L347"/>
<evidence type="ECO:0000256" key="1">
    <source>
        <dbReference type="ARBA" id="ARBA00004651"/>
    </source>
</evidence>
<dbReference type="InterPro" id="IPR011527">
    <property type="entry name" value="ABC1_TM_dom"/>
</dbReference>
<dbReference type="Proteomes" id="UP000235916">
    <property type="component" value="Unassembled WGS sequence"/>
</dbReference>
<evidence type="ECO:0000259" key="11">
    <source>
        <dbReference type="PROSITE" id="PS50929"/>
    </source>
</evidence>
<dbReference type="GO" id="GO:0005886">
    <property type="term" value="C:plasma membrane"/>
    <property type="evidence" value="ECO:0007669"/>
    <property type="project" value="UniProtKB-SubCell"/>
</dbReference>
<evidence type="ECO:0000313" key="13">
    <source>
        <dbReference type="Proteomes" id="UP000235916"/>
    </source>
</evidence>
<dbReference type="Gene3D" id="3.40.50.300">
    <property type="entry name" value="P-loop containing nucleotide triphosphate hydrolases"/>
    <property type="match status" value="1"/>
</dbReference>
<feature type="region of interest" description="Disordered" evidence="8">
    <location>
        <begin position="1"/>
        <end position="42"/>
    </location>
</feature>
<keyword evidence="7 9" id="KW-0472">Membrane</keyword>
<dbReference type="Pfam" id="PF00005">
    <property type="entry name" value="ABC_tran"/>
    <property type="match status" value="1"/>
</dbReference>
<gene>
    <name evidence="12" type="ORF">C1O66_01695</name>
</gene>
<evidence type="ECO:0000256" key="7">
    <source>
        <dbReference type="ARBA" id="ARBA00023136"/>
    </source>
</evidence>
<dbReference type="GO" id="GO:0016887">
    <property type="term" value="F:ATP hydrolysis activity"/>
    <property type="evidence" value="ECO:0007669"/>
    <property type="project" value="InterPro"/>
</dbReference>
<dbReference type="InterPro" id="IPR039421">
    <property type="entry name" value="Type_1_exporter"/>
</dbReference>
<dbReference type="InterPro" id="IPR003593">
    <property type="entry name" value="AAA+_ATPase"/>
</dbReference>
<keyword evidence="2" id="KW-1003">Cell membrane</keyword>
<dbReference type="PANTHER" id="PTHR43394">
    <property type="entry name" value="ATP-DEPENDENT PERMEASE MDL1, MITOCHONDRIAL"/>
    <property type="match status" value="1"/>
</dbReference>
<dbReference type="InterPro" id="IPR027417">
    <property type="entry name" value="P-loop_NTPase"/>
</dbReference>
<dbReference type="SMART" id="SM00382">
    <property type="entry name" value="AAA"/>
    <property type="match status" value="1"/>
</dbReference>
<dbReference type="InterPro" id="IPR003439">
    <property type="entry name" value="ABC_transporter-like_ATP-bd"/>
</dbReference>
<dbReference type="CDD" id="cd18544">
    <property type="entry name" value="ABC_6TM_TmrA_like"/>
    <property type="match status" value="1"/>
</dbReference>
<keyword evidence="6 9" id="KW-1133">Transmembrane helix</keyword>
<dbReference type="GO" id="GO:0005524">
    <property type="term" value="F:ATP binding"/>
    <property type="evidence" value="ECO:0007669"/>
    <property type="project" value="UniProtKB-KW"/>
</dbReference>
<dbReference type="PANTHER" id="PTHR43394:SF1">
    <property type="entry name" value="ATP-BINDING CASSETTE SUB-FAMILY B MEMBER 10, MITOCHONDRIAL"/>
    <property type="match status" value="1"/>
</dbReference>
<comment type="subcellular location">
    <subcellularLocation>
        <location evidence="1">Cell membrane</location>
        <topology evidence="1">Multi-pass membrane protein</topology>
    </subcellularLocation>
</comment>
<accession>A0A2N8L347</accession>
<comment type="caution">
    <text evidence="12">The sequence shown here is derived from an EMBL/GenBank/DDBJ whole genome shotgun (WGS) entry which is preliminary data.</text>
</comment>
<evidence type="ECO:0000256" key="9">
    <source>
        <dbReference type="SAM" id="Phobius"/>
    </source>
</evidence>
<evidence type="ECO:0000256" key="8">
    <source>
        <dbReference type="SAM" id="MobiDB-lite"/>
    </source>
</evidence>
<name>A0A2N8L347_9BURK</name>
<evidence type="ECO:0000256" key="2">
    <source>
        <dbReference type="ARBA" id="ARBA00022475"/>
    </source>
</evidence>
<dbReference type="SUPFAM" id="SSF90123">
    <property type="entry name" value="ABC transporter transmembrane region"/>
    <property type="match status" value="1"/>
</dbReference>
<proteinExistence type="predicted"/>
<dbReference type="Gene3D" id="1.20.1560.10">
    <property type="entry name" value="ABC transporter type 1, transmembrane domain"/>
    <property type="match status" value="1"/>
</dbReference>
<keyword evidence="4" id="KW-0547">Nucleotide-binding</keyword>
<dbReference type="EMBL" id="POSP01000001">
    <property type="protein sequence ID" value="PND40126.1"/>
    <property type="molecule type" value="Genomic_DNA"/>
</dbReference>
<keyword evidence="13" id="KW-1185">Reference proteome</keyword>
<feature type="transmembrane region" description="Helical" evidence="9">
    <location>
        <begin position="103"/>
        <end position="123"/>
    </location>
</feature>
<evidence type="ECO:0000256" key="4">
    <source>
        <dbReference type="ARBA" id="ARBA00022741"/>
    </source>
</evidence>
<feature type="transmembrane region" description="Helical" evidence="9">
    <location>
        <begin position="290"/>
        <end position="311"/>
    </location>
</feature>
<dbReference type="OrthoDB" id="8554730at2"/>
<dbReference type="PROSITE" id="PS50929">
    <property type="entry name" value="ABC_TM1F"/>
    <property type="match status" value="1"/>
</dbReference>
<keyword evidence="5 12" id="KW-0067">ATP-binding</keyword>
<evidence type="ECO:0000313" key="12">
    <source>
        <dbReference type="EMBL" id="PND40126.1"/>
    </source>
</evidence>
<reference evidence="12 13" key="1">
    <citation type="submission" date="2018-01" db="EMBL/GenBank/DDBJ databases">
        <title>Draft genome sequence of Paucibacter aquatile CR182 isolated from freshwater of the Nakdong River.</title>
        <authorList>
            <person name="Choi A."/>
            <person name="Chung E.J."/>
        </authorList>
    </citation>
    <scope>NUCLEOTIDE SEQUENCE [LARGE SCALE GENOMIC DNA]</scope>
    <source>
        <strain evidence="12 13">CR182</strain>
    </source>
</reference>
<feature type="transmembrane region" description="Helical" evidence="9">
    <location>
        <begin position="181"/>
        <end position="200"/>
    </location>
</feature>
<dbReference type="InterPro" id="IPR036640">
    <property type="entry name" value="ABC1_TM_sf"/>
</dbReference>
<organism evidence="12 13">
    <name type="scientific">Kinneretia aquatilis</name>
    <dbReference type="NCBI Taxonomy" id="2070761"/>
    <lineage>
        <taxon>Bacteria</taxon>
        <taxon>Pseudomonadati</taxon>
        <taxon>Pseudomonadota</taxon>
        <taxon>Betaproteobacteria</taxon>
        <taxon>Burkholderiales</taxon>
        <taxon>Sphaerotilaceae</taxon>
        <taxon>Roseateles</taxon>
    </lineage>
</organism>
<feature type="transmembrane region" description="Helical" evidence="9">
    <location>
        <begin position="62"/>
        <end position="83"/>
    </location>
</feature>
<evidence type="ECO:0000259" key="10">
    <source>
        <dbReference type="PROSITE" id="PS50893"/>
    </source>
</evidence>
<dbReference type="Pfam" id="PF00664">
    <property type="entry name" value="ABC_membrane"/>
    <property type="match status" value="1"/>
</dbReference>
<dbReference type="SUPFAM" id="SSF52540">
    <property type="entry name" value="P-loop containing nucleoside triphosphate hydrolases"/>
    <property type="match status" value="1"/>
</dbReference>
<dbReference type="GO" id="GO:0015421">
    <property type="term" value="F:ABC-type oligopeptide transporter activity"/>
    <property type="evidence" value="ECO:0007669"/>
    <property type="project" value="TreeGrafter"/>
</dbReference>
<feature type="domain" description="ABC transporter" evidence="10">
    <location>
        <begin position="383"/>
        <end position="617"/>
    </location>
</feature>
<sequence>MPPSGAINNWRPALTHSDTAAAGSDSKNENNNGSTAEASKPESPWAAVGLLMEAAQPERPQLWRGLAWLITAAGLEALGPILGKHYIDAYLLPGRFDGMDVQAMASLLAALLLTGWAASWIRFAQLSRMAGVARRSVQRLRERVYNHVLALPMAFFDRAITGQLVSRVTNDSEAVNTLYRQVLYVMLDSSIVVLGSLIAMAWLDWRLMLIVAMLVPAMLIIISIYRRLSAPAVARARELRSDINAQMAESMAGMAMLQSAGAAPRFSARFEATNSQHRSARVRELSANAWLLRPALDLLNVLLLVTVIYGFGQRDLSGLEVGLLYAFLSYIARVVEPLSQITLQFSQLQQSMIAAARVRSLLQETAPVSSAQTDGRRIEAGEIRIEHLAFSYQPGRPVLERLNLHFEPGSFVGIVGHTGSGKSTLLSLLLRFYAPQQGRITIDGQALDSVPDEAFRSAVGLVPQEPYLMAASARENITMGRPDISEAQMREAARAARIDDFLSALPQGYDTLLGEGGTRVSTGQKQLIAMARALAGAPKILFLDEATSNIDSATEQIVGEALTALRGRVTVVAIAHRLSTIRDADQIVVLNHGHLVERGSHGELMAIEGGLYQRLVQLQDLSE</sequence>
<feature type="domain" description="ABC transmembrane type-1" evidence="11">
    <location>
        <begin position="65"/>
        <end position="350"/>
    </location>
</feature>
<evidence type="ECO:0000256" key="5">
    <source>
        <dbReference type="ARBA" id="ARBA00022840"/>
    </source>
</evidence>
<evidence type="ECO:0000256" key="6">
    <source>
        <dbReference type="ARBA" id="ARBA00022989"/>
    </source>
</evidence>